<evidence type="ECO:0000313" key="1">
    <source>
        <dbReference type="EMBL" id="GAA4117448.1"/>
    </source>
</evidence>
<comment type="caution">
    <text evidence="1">The sequence shown here is derived from an EMBL/GenBank/DDBJ whole genome shotgun (WGS) entry which is preliminary data.</text>
</comment>
<dbReference type="InterPro" id="IPR009279">
    <property type="entry name" value="Portal_Mu"/>
</dbReference>
<keyword evidence="2" id="KW-1185">Reference proteome</keyword>
<organism evidence="1 2">
    <name type="scientific">Nocardioides fonticola</name>
    <dbReference type="NCBI Taxonomy" id="450363"/>
    <lineage>
        <taxon>Bacteria</taxon>
        <taxon>Bacillati</taxon>
        <taxon>Actinomycetota</taxon>
        <taxon>Actinomycetes</taxon>
        <taxon>Propionibacteriales</taxon>
        <taxon>Nocardioidaceae</taxon>
        <taxon>Nocardioides</taxon>
    </lineage>
</organism>
<dbReference type="Proteomes" id="UP001501495">
    <property type="component" value="Unassembled WGS sequence"/>
</dbReference>
<dbReference type="EMBL" id="BAAAZH010000012">
    <property type="protein sequence ID" value="GAA4117448.1"/>
    <property type="molecule type" value="Genomic_DNA"/>
</dbReference>
<proteinExistence type="predicted"/>
<evidence type="ECO:0008006" key="3">
    <source>
        <dbReference type="Google" id="ProtNLM"/>
    </source>
</evidence>
<reference evidence="2" key="1">
    <citation type="journal article" date="2019" name="Int. J. Syst. Evol. Microbiol.">
        <title>The Global Catalogue of Microorganisms (GCM) 10K type strain sequencing project: providing services to taxonomists for standard genome sequencing and annotation.</title>
        <authorList>
            <consortium name="The Broad Institute Genomics Platform"/>
            <consortium name="The Broad Institute Genome Sequencing Center for Infectious Disease"/>
            <person name="Wu L."/>
            <person name="Ma J."/>
        </authorList>
    </citation>
    <scope>NUCLEOTIDE SEQUENCE [LARGE SCALE GENOMIC DNA]</scope>
    <source>
        <strain evidence="2">JCM 16703</strain>
    </source>
</reference>
<accession>A0ABP7XIA6</accession>
<sequence length="425" mass="45638">MVDVPSPPPAPVVAPPRREIGVGSFGSASDWWGDLANERVPELRWPLAYDVYDDMVKTPQVGGVFTAVVQTILGTGWRIDGTGCRPEIVAHVARDLSLPVVGSNHADEEAAVPAAERFSWDEHVEVAADEYLRYGHSVFEQKAIPGEDGLWHLGKLGWRSGRSLTRFEVARDGGLRWIEQATVDGFGGLTVGSTRLPVNRVVVYARHRRGGNWRGESLLRAAYGPWLMSSRAQRIELILGERAGAPLVVYEGAEGEQDLTAGRDLAKAVRVGAEAGVAVPNGAAIHLKGVEGELPDLDKIIRRHDERIAGSVLANFLNLGSQQGTGSYALGSTFFNAFVLALQKIAKDLARTASRHVVADLVGWNWPGERAPRVVFDEIGARRDALVTALATLVQAGVLTADQNLEEFVRSAIGVPSAGSSTGVA</sequence>
<evidence type="ECO:0000313" key="2">
    <source>
        <dbReference type="Proteomes" id="UP001501495"/>
    </source>
</evidence>
<name>A0ABP7XIA6_9ACTN</name>
<dbReference type="Pfam" id="PF06074">
    <property type="entry name" value="Portal_Mu"/>
    <property type="match status" value="1"/>
</dbReference>
<dbReference type="RefSeq" id="WP_344733007.1">
    <property type="nucleotide sequence ID" value="NZ_BAAAZH010000012.1"/>
</dbReference>
<gene>
    <name evidence="1" type="ORF">GCM10022215_18110</name>
</gene>
<protein>
    <recommendedName>
        <fullName evidence="3">Portal protein</fullName>
    </recommendedName>
</protein>